<dbReference type="CDD" id="cd03014">
    <property type="entry name" value="PRX_Atyp2cys"/>
    <property type="match status" value="1"/>
</dbReference>
<dbReference type="PANTHER" id="PTHR43110:SF1">
    <property type="entry name" value="THIOL PEROXIDASE"/>
    <property type="match status" value="1"/>
</dbReference>
<evidence type="ECO:0000259" key="5">
    <source>
        <dbReference type="PROSITE" id="PS51352"/>
    </source>
</evidence>
<dbReference type="SUPFAM" id="SSF52833">
    <property type="entry name" value="Thioredoxin-like"/>
    <property type="match status" value="1"/>
</dbReference>
<dbReference type="STRING" id="1423803.FD13_GL000507"/>
<evidence type="ECO:0000256" key="3">
    <source>
        <dbReference type="ARBA" id="ARBA00023157"/>
    </source>
</evidence>
<evidence type="ECO:0000313" key="7">
    <source>
        <dbReference type="Proteomes" id="UP000051589"/>
    </source>
</evidence>
<organism evidence="6 7">
    <name type="scientific">Levilactobacillus senmaizukei DSM 21775 = NBRC 103853</name>
    <dbReference type="NCBI Taxonomy" id="1423803"/>
    <lineage>
        <taxon>Bacteria</taxon>
        <taxon>Bacillati</taxon>
        <taxon>Bacillota</taxon>
        <taxon>Bacilli</taxon>
        <taxon>Lactobacillales</taxon>
        <taxon>Lactobacillaceae</taxon>
        <taxon>Levilactobacillus</taxon>
    </lineage>
</organism>
<dbReference type="InterPro" id="IPR013766">
    <property type="entry name" value="Thioredoxin_domain"/>
</dbReference>
<dbReference type="InterPro" id="IPR050455">
    <property type="entry name" value="Tpx_Peroxidase_subfamily"/>
</dbReference>
<dbReference type="PANTHER" id="PTHR43110">
    <property type="entry name" value="THIOL PEROXIDASE"/>
    <property type="match status" value="1"/>
</dbReference>
<keyword evidence="1" id="KW-0560">Oxidoreductase</keyword>
<dbReference type="InterPro" id="IPR002065">
    <property type="entry name" value="TPX"/>
</dbReference>
<protein>
    <submittedName>
        <fullName evidence="6">Peroxiredoxin</fullName>
    </submittedName>
</protein>
<keyword evidence="2" id="KW-0049">Antioxidant</keyword>
<evidence type="ECO:0000313" key="6">
    <source>
        <dbReference type="EMBL" id="KRN01920.1"/>
    </source>
</evidence>
<keyword evidence="7" id="KW-1185">Reference proteome</keyword>
<dbReference type="Proteomes" id="UP000051589">
    <property type="component" value="Unassembled WGS sequence"/>
</dbReference>
<dbReference type="EMBL" id="AYZH01000013">
    <property type="protein sequence ID" value="KRN01920.1"/>
    <property type="molecule type" value="Genomic_DNA"/>
</dbReference>
<evidence type="ECO:0000256" key="1">
    <source>
        <dbReference type="ARBA" id="ARBA00022559"/>
    </source>
</evidence>
<keyword evidence="3" id="KW-1015">Disulfide bond</keyword>
<dbReference type="Gene3D" id="3.40.30.10">
    <property type="entry name" value="Glutaredoxin"/>
    <property type="match status" value="1"/>
</dbReference>
<keyword evidence="1" id="KW-0575">Peroxidase</keyword>
<keyword evidence="4" id="KW-0676">Redox-active center</keyword>
<accession>A0A0R2DCZ6</accession>
<feature type="domain" description="Thioredoxin" evidence="5">
    <location>
        <begin position="32"/>
        <end position="177"/>
    </location>
</feature>
<evidence type="ECO:0000256" key="4">
    <source>
        <dbReference type="ARBA" id="ARBA00023284"/>
    </source>
</evidence>
<comment type="caution">
    <text evidence="6">The sequence shown here is derived from an EMBL/GenBank/DDBJ whole genome shotgun (WGS) entry which is preliminary data.</text>
</comment>
<evidence type="ECO:0000256" key="2">
    <source>
        <dbReference type="ARBA" id="ARBA00022862"/>
    </source>
</evidence>
<dbReference type="InterPro" id="IPR036249">
    <property type="entry name" value="Thioredoxin-like_sf"/>
</dbReference>
<dbReference type="Pfam" id="PF08534">
    <property type="entry name" value="Redoxin"/>
    <property type="match status" value="1"/>
</dbReference>
<proteinExistence type="predicted"/>
<gene>
    <name evidence="6" type="ORF">FD13_GL000507</name>
</gene>
<dbReference type="InterPro" id="IPR013740">
    <property type="entry name" value="Redoxin"/>
</dbReference>
<name>A0A0R2DCZ6_9LACO</name>
<dbReference type="AlphaFoldDB" id="A0A0R2DCZ6"/>
<dbReference type="PATRIC" id="fig|1423803.3.peg.502"/>
<dbReference type="GO" id="GO:0008379">
    <property type="term" value="F:thioredoxin peroxidase activity"/>
    <property type="evidence" value="ECO:0007669"/>
    <property type="project" value="InterPro"/>
</dbReference>
<dbReference type="PROSITE" id="PS51352">
    <property type="entry name" value="THIOREDOXIN_2"/>
    <property type="match status" value="1"/>
</dbReference>
<sequence>MIGGSRLINLKGLICVEVSWRGDKMALSGTVPDVGDQLPKFKLFDQSNAKVKTANLIGKVALISVVPDLATPVCTLQTRKFIQQADHYPDAKFLTVSNNTIAEQTGWCAAQGVENVDLLSDEELSFGYEMGLYVPNAGNLARSIWIIDDTGKVTYREIVSEQTDEPNYLAAIEALEKLVSRVDAD</sequence>
<dbReference type="OrthoDB" id="9781543at2"/>
<reference evidence="6 7" key="1">
    <citation type="journal article" date="2015" name="Genome Announc.">
        <title>Expanding the biotechnology potential of lactobacilli through comparative genomics of 213 strains and associated genera.</title>
        <authorList>
            <person name="Sun Z."/>
            <person name="Harris H.M."/>
            <person name="McCann A."/>
            <person name="Guo C."/>
            <person name="Argimon S."/>
            <person name="Zhang W."/>
            <person name="Yang X."/>
            <person name="Jeffery I.B."/>
            <person name="Cooney J.C."/>
            <person name="Kagawa T.F."/>
            <person name="Liu W."/>
            <person name="Song Y."/>
            <person name="Salvetti E."/>
            <person name="Wrobel A."/>
            <person name="Rasinkangas P."/>
            <person name="Parkhill J."/>
            <person name="Rea M.C."/>
            <person name="O'Sullivan O."/>
            <person name="Ritari J."/>
            <person name="Douillard F.P."/>
            <person name="Paul Ross R."/>
            <person name="Yang R."/>
            <person name="Briner A.E."/>
            <person name="Felis G.E."/>
            <person name="de Vos W.M."/>
            <person name="Barrangou R."/>
            <person name="Klaenhammer T.R."/>
            <person name="Caufield P.W."/>
            <person name="Cui Y."/>
            <person name="Zhang H."/>
            <person name="O'Toole P.W."/>
        </authorList>
    </citation>
    <scope>NUCLEOTIDE SEQUENCE [LARGE SCALE GENOMIC DNA]</scope>
    <source>
        <strain evidence="6 7">DSM 21775</strain>
    </source>
</reference>